<dbReference type="Proteomes" id="UP000235836">
    <property type="component" value="Unassembled WGS sequence"/>
</dbReference>
<dbReference type="SUPFAM" id="SSF81995">
    <property type="entry name" value="beta-sandwich domain of Sec23/24"/>
    <property type="match status" value="1"/>
</dbReference>
<evidence type="ECO:0000313" key="3">
    <source>
        <dbReference type="EMBL" id="PMC65000.1"/>
    </source>
</evidence>
<comment type="caution">
    <text evidence="3">The sequence shown here is derived from an EMBL/GenBank/DDBJ whole genome shotgun (WGS) entry which is preliminary data.</text>
</comment>
<feature type="transmembrane region" description="Helical" evidence="2">
    <location>
        <begin position="61"/>
        <end position="83"/>
    </location>
</feature>
<dbReference type="EMBL" id="PNHG01000003">
    <property type="protein sequence ID" value="PMC65000.1"/>
    <property type="molecule type" value="Genomic_DNA"/>
</dbReference>
<protein>
    <submittedName>
        <fullName evidence="3">Uncharacterized protein</fullName>
    </submittedName>
</protein>
<keyword evidence="2" id="KW-0812">Transmembrane</keyword>
<evidence type="ECO:0000313" key="4">
    <source>
        <dbReference type="Proteomes" id="UP000235836"/>
    </source>
</evidence>
<dbReference type="RefSeq" id="WP_102723497.1">
    <property type="nucleotide sequence ID" value="NZ_PNHG01000003.1"/>
</dbReference>
<accession>A0A2N6T6R6</accession>
<gene>
    <name evidence="3" type="ORF">CJ203_03015</name>
</gene>
<dbReference type="AlphaFoldDB" id="A0A2N6T6R6"/>
<evidence type="ECO:0000256" key="2">
    <source>
        <dbReference type="SAM" id="Phobius"/>
    </source>
</evidence>
<organism evidence="3 4">
    <name type="scientific">Corynebacterium tuscaniense</name>
    <dbReference type="NCBI Taxonomy" id="302449"/>
    <lineage>
        <taxon>Bacteria</taxon>
        <taxon>Bacillati</taxon>
        <taxon>Actinomycetota</taxon>
        <taxon>Actinomycetes</taxon>
        <taxon>Mycobacteriales</taxon>
        <taxon>Corynebacteriaceae</taxon>
        <taxon>Corynebacterium</taxon>
    </lineage>
</organism>
<keyword evidence="4" id="KW-1185">Reference proteome</keyword>
<feature type="region of interest" description="Disordered" evidence="1">
    <location>
        <begin position="1"/>
        <end position="32"/>
    </location>
</feature>
<feature type="compositionally biased region" description="Low complexity" evidence="1">
    <location>
        <begin position="10"/>
        <end position="32"/>
    </location>
</feature>
<proteinExistence type="predicted"/>
<evidence type="ECO:0000256" key="1">
    <source>
        <dbReference type="SAM" id="MobiDB-lite"/>
    </source>
</evidence>
<reference evidence="3 4" key="1">
    <citation type="submission" date="2017-09" db="EMBL/GenBank/DDBJ databases">
        <title>Bacterial strain isolated from the female urinary microbiota.</title>
        <authorList>
            <person name="Thomas-White K."/>
            <person name="Kumar N."/>
            <person name="Forster S."/>
            <person name="Putonti C."/>
            <person name="Lawley T."/>
            <person name="Wolfe A.J."/>
        </authorList>
    </citation>
    <scope>NUCLEOTIDE SEQUENCE [LARGE SCALE GENOMIC DNA]</scope>
    <source>
        <strain evidence="3 4">UMB0792</strain>
    </source>
</reference>
<name>A0A2N6T6R6_9CORY</name>
<keyword evidence="2" id="KW-0472">Membrane</keyword>
<keyword evidence="2" id="KW-1133">Transmembrane helix</keyword>
<sequence length="403" mass="44773">MNNPNPYAPHPNGHWQPHPQQQPYQPYPQQHPQQLYQTYQPHPQQYFQPPHMHSNKSQNGLIIGIVLAITVIIALFGVLFVSLTGSSNTTVANPKKVETAFAGGTLRSCDLGLSFFTDAGWKDVTNAGDEGCFGYYDIEEGEIKQSILIVNQDQNIIMMEPAPEGITGWKQSIDYTPEDARCVMESDTPELSDVHLIVKATCETLYPMAVQLNNLVAQYRNGKGDLTYMDPAPKKQPIAGGAYPEMIGDAAPVGTKQEIDPFGTEGATLTIDDVRMTRGQKLLTALCVDATFNPGKFTDSSNSFELPNLFIIKPSGETQFIPHTRQYKQFREYEDIHLSQCIDFPNMYRYADMLIGATTSKNEKGTFSKAWSFRVEGADGDRVALQSPPNPRREAGCPSRLCV</sequence>